<dbReference type="GO" id="GO:0005667">
    <property type="term" value="C:transcription regulator complex"/>
    <property type="evidence" value="ECO:0007669"/>
    <property type="project" value="TreeGrafter"/>
</dbReference>
<sequence length="213" mass="24898">MQAVEMDRSHLLSEIASRPAIWDTRINIAFRRDQMLSDWNDVASAMQCSVDDCKRKWKGLRGNYRNLLRRGNCSWQFFHEMEFMRGVFLEPQKGAQAQQLQAQEMQAQEVLAQKGQAQEEHVSPQNHLTNSDGSLVFEMKETLFYVPERVRPGLDLDEELAMRWDWNPWMWHLDTDLFLPLDSTLYPSAPKTVYRKIVSTYAKANGQVVFLVK</sequence>
<dbReference type="Proteomes" id="UP001059596">
    <property type="component" value="Unassembled WGS sequence"/>
</dbReference>
<gene>
    <name evidence="2" type="ORF">M5D96_014007</name>
</gene>
<dbReference type="InterPro" id="IPR006578">
    <property type="entry name" value="MADF-dom"/>
</dbReference>
<evidence type="ECO:0000313" key="2">
    <source>
        <dbReference type="EMBL" id="KAI8033218.1"/>
    </source>
</evidence>
<dbReference type="PROSITE" id="PS51029">
    <property type="entry name" value="MADF"/>
    <property type="match status" value="1"/>
</dbReference>
<dbReference type="Pfam" id="PF10545">
    <property type="entry name" value="MADF_DNA_bdg"/>
    <property type="match status" value="1"/>
</dbReference>
<comment type="caution">
    <text evidence="2">The sequence shown here is derived from an EMBL/GenBank/DDBJ whole genome shotgun (WGS) entry which is preliminary data.</text>
</comment>
<dbReference type="GO" id="GO:0005634">
    <property type="term" value="C:nucleus"/>
    <property type="evidence" value="ECO:0007669"/>
    <property type="project" value="TreeGrafter"/>
</dbReference>
<dbReference type="PANTHER" id="PTHR12243:SF67">
    <property type="entry name" value="COREPRESSOR OF PANGOLIN, ISOFORM A-RELATED"/>
    <property type="match status" value="1"/>
</dbReference>
<organism evidence="2 3">
    <name type="scientific">Drosophila gunungcola</name>
    <name type="common">fruit fly</name>
    <dbReference type="NCBI Taxonomy" id="103775"/>
    <lineage>
        <taxon>Eukaryota</taxon>
        <taxon>Metazoa</taxon>
        <taxon>Ecdysozoa</taxon>
        <taxon>Arthropoda</taxon>
        <taxon>Hexapoda</taxon>
        <taxon>Insecta</taxon>
        <taxon>Pterygota</taxon>
        <taxon>Neoptera</taxon>
        <taxon>Endopterygota</taxon>
        <taxon>Diptera</taxon>
        <taxon>Brachycera</taxon>
        <taxon>Muscomorpha</taxon>
        <taxon>Ephydroidea</taxon>
        <taxon>Drosophilidae</taxon>
        <taxon>Drosophila</taxon>
        <taxon>Sophophora</taxon>
    </lineage>
</organism>
<accession>A0A9P9YAY4</accession>
<dbReference type="EMBL" id="JAMKOV010000163">
    <property type="protein sequence ID" value="KAI8033218.1"/>
    <property type="molecule type" value="Genomic_DNA"/>
</dbReference>
<evidence type="ECO:0000259" key="1">
    <source>
        <dbReference type="PROSITE" id="PS51029"/>
    </source>
</evidence>
<protein>
    <recommendedName>
        <fullName evidence="1">MADF domain-containing protein</fullName>
    </recommendedName>
</protein>
<name>A0A9P9YAY4_9MUSC</name>
<dbReference type="GO" id="GO:0006357">
    <property type="term" value="P:regulation of transcription by RNA polymerase II"/>
    <property type="evidence" value="ECO:0007669"/>
    <property type="project" value="TreeGrafter"/>
</dbReference>
<evidence type="ECO:0000313" key="3">
    <source>
        <dbReference type="Proteomes" id="UP001059596"/>
    </source>
</evidence>
<feature type="domain" description="MADF" evidence="1">
    <location>
        <begin position="10"/>
        <end position="89"/>
    </location>
</feature>
<proteinExistence type="predicted"/>
<reference evidence="2" key="1">
    <citation type="journal article" date="2023" name="Genome Biol. Evol.">
        <title>Long-read-based Genome Assembly of Drosophila gunungcola Reveals Fewer Chemosensory Genes in Flower-breeding Species.</title>
        <authorList>
            <person name="Negi A."/>
            <person name="Liao B.Y."/>
            <person name="Yeh S.D."/>
        </authorList>
    </citation>
    <scope>NUCLEOTIDE SEQUENCE</scope>
    <source>
        <strain evidence="2">Sukarami</strain>
    </source>
</reference>
<dbReference type="InterPro" id="IPR039353">
    <property type="entry name" value="TF_Adf1"/>
</dbReference>
<dbReference type="SMART" id="SM00595">
    <property type="entry name" value="MADF"/>
    <property type="match status" value="1"/>
</dbReference>
<dbReference type="AlphaFoldDB" id="A0A9P9YAY4"/>
<keyword evidence="3" id="KW-1185">Reference proteome</keyword>
<dbReference type="PANTHER" id="PTHR12243">
    <property type="entry name" value="MADF DOMAIN TRANSCRIPTION FACTOR"/>
    <property type="match status" value="1"/>
</dbReference>